<gene>
    <name evidence="4" type="ORF">Ahy_B05g074258</name>
</gene>
<proteinExistence type="predicted"/>
<dbReference type="SMART" id="SM00452">
    <property type="entry name" value="STI"/>
    <property type="match status" value="1"/>
</dbReference>
<dbReference type="Gramene" id="arahy.Tifrunner.gnm2.ann2.Ah15g512000.1">
    <property type="protein sequence ID" value="arahy.Tifrunner.gnm2.ann2.Ah15g512000.1-CDS-1"/>
    <property type="gene ID" value="arahy.Tifrunner.gnm2.ann2.Ah15g512000"/>
</dbReference>
<keyword evidence="1" id="KW-0646">Protease inhibitor</keyword>
<keyword evidence="3" id="KW-1015">Disulfide bond</keyword>
<evidence type="ECO:0000256" key="2">
    <source>
        <dbReference type="ARBA" id="ARBA00022900"/>
    </source>
</evidence>
<dbReference type="SUPFAM" id="SSF50386">
    <property type="entry name" value="STI-like"/>
    <property type="match status" value="1"/>
</dbReference>
<comment type="caution">
    <text evidence="4">The sequence shown here is derived from an EMBL/GenBank/DDBJ whole genome shotgun (WGS) entry which is preliminary data.</text>
</comment>
<dbReference type="SMR" id="A0A444YYC5"/>
<dbReference type="GO" id="GO:0004867">
    <property type="term" value="F:serine-type endopeptidase inhibitor activity"/>
    <property type="evidence" value="ECO:0007669"/>
    <property type="project" value="UniProtKB-KW"/>
</dbReference>
<dbReference type="InterPro" id="IPR011065">
    <property type="entry name" value="Kunitz_inhibitor_STI-like_sf"/>
</dbReference>
<dbReference type="PANTHER" id="PTHR33107:SF21">
    <property type="entry name" value="KUNITZ FAMILY TRYPSIN AND PROTEASE INHIBITOR PROTEIN"/>
    <property type="match status" value="1"/>
</dbReference>
<dbReference type="PANTHER" id="PTHR33107">
    <property type="entry name" value="KUNITZ TRYPSIN INHIBITOR 2"/>
    <property type="match status" value="1"/>
</dbReference>
<organism evidence="4 5">
    <name type="scientific">Arachis hypogaea</name>
    <name type="common">Peanut</name>
    <dbReference type="NCBI Taxonomy" id="3818"/>
    <lineage>
        <taxon>Eukaryota</taxon>
        <taxon>Viridiplantae</taxon>
        <taxon>Streptophyta</taxon>
        <taxon>Embryophyta</taxon>
        <taxon>Tracheophyta</taxon>
        <taxon>Spermatophyta</taxon>
        <taxon>Magnoliopsida</taxon>
        <taxon>eudicotyledons</taxon>
        <taxon>Gunneridae</taxon>
        <taxon>Pentapetalae</taxon>
        <taxon>rosids</taxon>
        <taxon>fabids</taxon>
        <taxon>Fabales</taxon>
        <taxon>Fabaceae</taxon>
        <taxon>Papilionoideae</taxon>
        <taxon>50 kb inversion clade</taxon>
        <taxon>dalbergioids sensu lato</taxon>
        <taxon>Dalbergieae</taxon>
        <taxon>Pterocarpus clade</taxon>
        <taxon>Arachis</taxon>
    </lineage>
</organism>
<reference evidence="4 5" key="1">
    <citation type="submission" date="2019-01" db="EMBL/GenBank/DDBJ databases">
        <title>Sequencing of cultivated peanut Arachis hypogaea provides insights into genome evolution and oil improvement.</title>
        <authorList>
            <person name="Chen X."/>
        </authorList>
    </citation>
    <scope>NUCLEOTIDE SEQUENCE [LARGE SCALE GENOMIC DNA]</scope>
    <source>
        <strain evidence="5">cv. Fuhuasheng</strain>
        <tissue evidence="4">Leaves</tissue>
    </source>
</reference>
<sequence length="131" mass="14467">MSVEFTIPGISPGIIFTDTTPLDISFEERPECAESSKWVVVVGDGEFPRDWIGIGGVGDHEGKKLINGRFIIERHDDLSYKLVFCPNISGATCSDVGRYDDEDGRRLVLTNNNDPFQIVFVDATNVDDATI</sequence>
<dbReference type="AlphaFoldDB" id="A0A444YYC5"/>
<dbReference type="InterPro" id="IPR002160">
    <property type="entry name" value="Prot_inh_Kunz-lg"/>
</dbReference>
<dbReference type="EMBL" id="SDMP01000015">
    <property type="protein sequence ID" value="RYR06939.1"/>
    <property type="molecule type" value="Genomic_DNA"/>
</dbReference>
<evidence type="ECO:0000313" key="4">
    <source>
        <dbReference type="EMBL" id="RYR06939.1"/>
    </source>
</evidence>
<dbReference type="Gene3D" id="2.80.10.50">
    <property type="match status" value="1"/>
</dbReference>
<dbReference type="Proteomes" id="UP000289738">
    <property type="component" value="Chromosome B05"/>
</dbReference>
<evidence type="ECO:0000256" key="1">
    <source>
        <dbReference type="ARBA" id="ARBA00022690"/>
    </source>
</evidence>
<keyword evidence="5" id="KW-1185">Reference proteome</keyword>
<dbReference type="Pfam" id="PF00197">
    <property type="entry name" value="Kunitz_legume"/>
    <property type="match status" value="1"/>
</dbReference>
<accession>A0A444YYC5</accession>
<keyword evidence="2" id="KW-0722">Serine protease inhibitor</keyword>
<protein>
    <submittedName>
        <fullName evidence="4">Uncharacterized protein</fullName>
    </submittedName>
</protein>
<evidence type="ECO:0000313" key="5">
    <source>
        <dbReference type="Proteomes" id="UP000289738"/>
    </source>
</evidence>
<name>A0A444YYC5_ARAHY</name>
<evidence type="ECO:0000256" key="3">
    <source>
        <dbReference type="ARBA" id="ARBA00023157"/>
    </source>
</evidence>